<sequence>MEQGLLLAGCFLQLACNLQFAIYYKERIMRIGQLEKETNIPVETLRFWERQGLLTPARSGPGKYRNYSEEDVRRIRFILNAKSVGFTLSEISQLLQMKRPEASHTADDILQFAKTKLNAIQTKLSELGTMQNNFSRLIEECSYNSGSSDSCTIFDKLDDGIG</sequence>
<dbReference type="PRINTS" id="PR00040">
    <property type="entry name" value="HTHMERR"/>
</dbReference>
<keyword evidence="4" id="KW-1185">Reference proteome</keyword>
<dbReference type="AlphaFoldDB" id="A0A0B0H4Q4"/>
<evidence type="ECO:0000259" key="2">
    <source>
        <dbReference type="PROSITE" id="PS50937"/>
    </source>
</evidence>
<proteinExistence type="predicted"/>
<dbReference type="SMART" id="SM00422">
    <property type="entry name" value="HTH_MERR"/>
    <property type="match status" value="1"/>
</dbReference>
<dbReference type="PANTHER" id="PTHR30204:SF92">
    <property type="entry name" value="HTH-TYPE TRANSCRIPTIONAL REGULATOR ZNTR"/>
    <property type="match status" value="1"/>
</dbReference>
<dbReference type="Pfam" id="PF13411">
    <property type="entry name" value="MerR_1"/>
    <property type="match status" value="1"/>
</dbReference>
<protein>
    <submittedName>
        <fullName evidence="3">Transcriptional regulator</fullName>
    </submittedName>
</protein>
<keyword evidence="1" id="KW-0238">DNA-binding</keyword>
<accession>A0A0B0H4Q4</accession>
<organism evidence="3 4">
    <name type="scientific">Solemya velum gill symbiont</name>
    <dbReference type="NCBI Taxonomy" id="2340"/>
    <lineage>
        <taxon>Bacteria</taxon>
        <taxon>Pseudomonadati</taxon>
        <taxon>Pseudomonadota</taxon>
        <taxon>Gammaproteobacteria</taxon>
        <taxon>sulfur-oxidizing symbionts</taxon>
    </lineage>
</organism>
<dbReference type="EMBL" id="JRAA01000003">
    <property type="protein sequence ID" value="KHF24120.1"/>
    <property type="molecule type" value="Genomic_DNA"/>
</dbReference>
<dbReference type="Proteomes" id="UP000030856">
    <property type="component" value="Unassembled WGS sequence"/>
</dbReference>
<evidence type="ECO:0000313" key="4">
    <source>
        <dbReference type="Proteomes" id="UP000030856"/>
    </source>
</evidence>
<dbReference type="PANTHER" id="PTHR30204">
    <property type="entry name" value="REDOX-CYCLING DRUG-SENSING TRANSCRIPTIONAL ACTIVATOR SOXR"/>
    <property type="match status" value="1"/>
</dbReference>
<name>A0A0B0H4Q4_SOVGS</name>
<comment type="caution">
    <text evidence="3">The sequence shown here is derived from an EMBL/GenBank/DDBJ whole genome shotgun (WGS) entry which is preliminary data.</text>
</comment>
<evidence type="ECO:0000313" key="3">
    <source>
        <dbReference type="EMBL" id="KHF24120.1"/>
    </source>
</evidence>
<dbReference type="STRING" id="2340.JV46_26000"/>
<dbReference type="Gene3D" id="1.10.1660.10">
    <property type="match status" value="1"/>
</dbReference>
<dbReference type="eggNOG" id="COG0789">
    <property type="taxonomic scope" value="Bacteria"/>
</dbReference>
<dbReference type="GO" id="GO:0003700">
    <property type="term" value="F:DNA-binding transcription factor activity"/>
    <property type="evidence" value="ECO:0007669"/>
    <property type="project" value="InterPro"/>
</dbReference>
<reference evidence="3 4" key="1">
    <citation type="journal article" date="2014" name="BMC Genomics">
        <title>The genome of the intracellular bacterium of the coastal bivalve, Solemya velum: a blueprint for thriving in and out of symbiosis.</title>
        <authorList>
            <person name="Dmytrenko O."/>
            <person name="Russell S.L."/>
            <person name="Loo W.T."/>
            <person name="Fontanez K.M."/>
            <person name="Liao L."/>
            <person name="Roeselers G."/>
            <person name="Sharma R."/>
            <person name="Stewart F.J."/>
            <person name="Newton I.L."/>
            <person name="Woyke T."/>
            <person name="Wu D."/>
            <person name="Lang J.M."/>
            <person name="Eisen J.A."/>
            <person name="Cavanaugh C.M."/>
        </authorList>
    </citation>
    <scope>NUCLEOTIDE SEQUENCE [LARGE SCALE GENOMIC DNA]</scope>
    <source>
        <strain evidence="3 4">WH</strain>
    </source>
</reference>
<dbReference type="InterPro" id="IPR009061">
    <property type="entry name" value="DNA-bd_dom_put_sf"/>
</dbReference>
<dbReference type="GO" id="GO:0003677">
    <property type="term" value="F:DNA binding"/>
    <property type="evidence" value="ECO:0007669"/>
    <property type="project" value="UniProtKB-KW"/>
</dbReference>
<dbReference type="InterPro" id="IPR047057">
    <property type="entry name" value="MerR_fam"/>
</dbReference>
<evidence type="ECO:0000256" key="1">
    <source>
        <dbReference type="ARBA" id="ARBA00023125"/>
    </source>
</evidence>
<dbReference type="SUPFAM" id="SSF46955">
    <property type="entry name" value="Putative DNA-binding domain"/>
    <property type="match status" value="1"/>
</dbReference>
<dbReference type="PROSITE" id="PS50937">
    <property type="entry name" value="HTH_MERR_2"/>
    <property type="match status" value="1"/>
</dbReference>
<gene>
    <name evidence="3" type="ORF">JV46_26000</name>
</gene>
<feature type="domain" description="HTH merR-type" evidence="2">
    <location>
        <begin position="28"/>
        <end position="97"/>
    </location>
</feature>
<dbReference type="InterPro" id="IPR000551">
    <property type="entry name" value="MerR-type_HTH_dom"/>
</dbReference>